<dbReference type="AlphaFoldDB" id="A0A139APQ6"/>
<dbReference type="InterPro" id="IPR036047">
    <property type="entry name" value="F-box-like_dom_sf"/>
</dbReference>
<evidence type="ECO:0000313" key="4">
    <source>
        <dbReference type="Proteomes" id="UP000070544"/>
    </source>
</evidence>
<protein>
    <recommendedName>
        <fullName evidence="2">F-box domain-containing protein</fullName>
    </recommendedName>
</protein>
<name>A0A139APQ6_GONPJ</name>
<evidence type="ECO:0000256" key="1">
    <source>
        <dbReference type="SAM" id="MobiDB-lite"/>
    </source>
</evidence>
<sequence length="491" mass="55385">MNNLDPSEHNPPLIDMDGDQSTNRFPQLPIEILRPILLQLPTSDLLWSIPKVSRTWKAVSETALHPSGKVPFVVDIVGWWWAFGKQGGSTQVAKVKVTRRCRDRTFLERPTAFFAGGKRFVAVGRAKVEMAIKPLSPVTALDDIARVVAASIFDSSWNKREVVCSIRNVLFLGRGSNGRLWDDLNLTSMTKIDAFVRVARTSSVNIRGAAFLQKRRQLQLVQSYDWITTVEISQPDAMPKLDDTIFGLVESYFPNANHLRLNGYPDYGEDLGAIADRAMDQKMRKRIRVLTINSILWETNPHQILRIRSAFPHLLEFGPLATPTLMYTALKTCNLITQDGGLFHSREAMDITLRKIARKETQLSGGMPRLSGITRLRLSVANELFRDIEVATGSAILINFFLPDIHTLHLNFLVDRSYVYYNPSDVSFGQAKLEAGERLVRDCKAEVFVLSLVGDDDSRERLRKWVAKGNAGGKRVVFREDFSAWDANDEV</sequence>
<proteinExistence type="predicted"/>
<keyword evidence="4" id="KW-1185">Reference proteome</keyword>
<feature type="domain" description="F-box" evidence="2">
    <location>
        <begin position="22"/>
        <end position="59"/>
    </location>
</feature>
<dbReference type="InterPro" id="IPR001810">
    <property type="entry name" value="F-box_dom"/>
</dbReference>
<evidence type="ECO:0000313" key="3">
    <source>
        <dbReference type="EMBL" id="KXS18729.1"/>
    </source>
</evidence>
<feature type="region of interest" description="Disordered" evidence="1">
    <location>
        <begin position="1"/>
        <end position="20"/>
    </location>
</feature>
<dbReference type="PROSITE" id="PS50181">
    <property type="entry name" value="FBOX"/>
    <property type="match status" value="1"/>
</dbReference>
<dbReference type="SUPFAM" id="SSF81383">
    <property type="entry name" value="F-box domain"/>
    <property type="match status" value="1"/>
</dbReference>
<organism evidence="3 4">
    <name type="scientific">Gonapodya prolifera (strain JEL478)</name>
    <name type="common">Monoblepharis prolifera</name>
    <dbReference type="NCBI Taxonomy" id="1344416"/>
    <lineage>
        <taxon>Eukaryota</taxon>
        <taxon>Fungi</taxon>
        <taxon>Fungi incertae sedis</taxon>
        <taxon>Chytridiomycota</taxon>
        <taxon>Chytridiomycota incertae sedis</taxon>
        <taxon>Monoblepharidomycetes</taxon>
        <taxon>Monoblepharidales</taxon>
        <taxon>Gonapodyaceae</taxon>
        <taxon>Gonapodya</taxon>
    </lineage>
</organism>
<accession>A0A139APQ6</accession>
<dbReference type="Proteomes" id="UP000070544">
    <property type="component" value="Unassembled WGS sequence"/>
</dbReference>
<evidence type="ECO:0000259" key="2">
    <source>
        <dbReference type="PROSITE" id="PS50181"/>
    </source>
</evidence>
<dbReference type="EMBL" id="KQ965741">
    <property type="protein sequence ID" value="KXS18729.1"/>
    <property type="molecule type" value="Genomic_DNA"/>
</dbReference>
<gene>
    <name evidence="3" type="ORF">M427DRAFT_198436</name>
</gene>
<dbReference type="Pfam" id="PF00646">
    <property type="entry name" value="F-box"/>
    <property type="match status" value="1"/>
</dbReference>
<reference evidence="3 4" key="1">
    <citation type="journal article" date="2015" name="Genome Biol. Evol.">
        <title>Phylogenomic analyses indicate that early fungi evolved digesting cell walls of algal ancestors of land plants.</title>
        <authorList>
            <person name="Chang Y."/>
            <person name="Wang S."/>
            <person name="Sekimoto S."/>
            <person name="Aerts A.L."/>
            <person name="Choi C."/>
            <person name="Clum A."/>
            <person name="LaButti K.M."/>
            <person name="Lindquist E.A."/>
            <person name="Yee Ngan C."/>
            <person name="Ohm R.A."/>
            <person name="Salamov A.A."/>
            <person name="Grigoriev I.V."/>
            <person name="Spatafora J.W."/>
            <person name="Berbee M.L."/>
        </authorList>
    </citation>
    <scope>NUCLEOTIDE SEQUENCE [LARGE SCALE GENOMIC DNA]</scope>
    <source>
        <strain evidence="3 4">JEL478</strain>
    </source>
</reference>